<evidence type="ECO:0000256" key="1">
    <source>
        <dbReference type="SAM" id="Phobius"/>
    </source>
</evidence>
<dbReference type="EMBL" id="MVDD01000006">
    <property type="protein sequence ID" value="PKQ63091.1"/>
    <property type="molecule type" value="Genomic_DNA"/>
</dbReference>
<dbReference type="GO" id="GO:0016989">
    <property type="term" value="F:sigma factor antagonist activity"/>
    <property type="evidence" value="ECO:0007669"/>
    <property type="project" value="TreeGrafter"/>
</dbReference>
<dbReference type="Gene3D" id="3.55.50.30">
    <property type="match status" value="1"/>
</dbReference>
<dbReference type="InterPro" id="IPR012373">
    <property type="entry name" value="Ferrdict_sens_TM"/>
</dbReference>
<evidence type="ECO:0000259" key="2">
    <source>
        <dbReference type="Pfam" id="PF04773"/>
    </source>
</evidence>
<dbReference type="Pfam" id="PF04773">
    <property type="entry name" value="FecR"/>
    <property type="match status" value="1"/>
</dbReference>
<dbReference type="RefSeq" id="WP_101261297.1">
    <property type="nucleotide sequence ID" value="NZ_MVDD01000006.1"/>
</dbReference>
<evidence type="ECO:0008006" key="6">
    <source>
        <dbReference type="Google" id="ProtNLM"/>
    </source>
</evidence>
<dbReference type="OrthoDB" id="1112340at2"/>
<organism evidence="4 5">
    <name type="scientific">Labilibaculum filiforme</name>
    <dbReference type="NCBI Taxonomy" id="1940526"/>
    <lineage>
        <taxon>Bacteria</taxon>
        <taxon>Pseudomonadati</taxon>
        <taxon>Bacteroidota</taxon>
        <taxon>Bacteroidia</taxon>
        <taxon>Marinilabiliales</taxon>
        <taxon>Marinifilaceae</taxon>
        <taxon>Labilibaculum</taxon>
    </lineage>
</organism>
<sequence length="383" mass="44292">MTPKEDTLLDILDYLKGEASEEQIENLQEWLTLDSDNKKTYREIVQNYYRMNNVRNWDQINEFEAKRKVEEKLIAKRKFPYWSIAASVVLLIGLSVTLLLSDYSKEEQVAKTILIEPGKKGAELILSTGERVQIMSTQKLLKETNGALVQVDSLAGVVYESKEISSKELIYNTIKVARGQEFNLQLADGTKVWLNADSELRYPVQFVENTRKVYLKGEAYFEVAHNREKAFIVNSFQQDIKVYGTKFNVNAYNRNLIQTVLVEGSVGVSMENLNKEQRMIPGDLLTANAVSNSMITKKVDVYPYIAWKDGNFLFQNESVEEIMLRLERWYNVKVFFEDNSARGVLFSGDMKRYTKIDKLLYFMEKSSNMRFTINDDVIIVKSK</sequence>
<evidence type="ECO:0000313" key="5">
    <source>
        <dbReference type="Proteomes" id="UP000233535"/>
    </source>
</evidence>
<feature type="transmembrane region" description="Helical" evidence="1">
    <location>
        <begin position="79"/>
        <end position="100"/>
    </location>
</feature>
<dbReference type="PANTHER" id="PTHR30273">
    <property type="entry name" value="PERIPLASMIC SIGNAL SENSOR AND SIGMA FACTOR ACTIVATOR FECR-RELATED"/>
    <property type="match status" value="1"/>
</dbReference>
<dbReference type="Pfam" id="PF16344">
    <property type="entry name" value="FecR_C"/>
    <property type="match status" value="1"/>
</dbReference>
<protein>
    <recommendedName>
        <fullName evidence="6">FecR family protein</fullName>
    </recommendedName>
</protein>
<reference evidence="4 5" key="1">
    <citation type="journal article" date="2017" name="Front. Microbiol.">
        <title>Labilibaculum manganireducens gen. nov., sp. nov. and Labilibaculum filiforme sp. nov., Novel Bacteroidetes Isolated from Subsurface Sediments of the Baltic Sea.</title>
        <authorList>
            <person name="Vandieken V."/>
            <person name="Marshall I.P."/>
            <person name="Niemann H."/>
            <person name="Engelen B."/>
            <person name="Cypionka H."/>
        </authorList>
    </citation>
    <scope>NUCLEOTIDE SEQUENCE [LARGE SCALE GENOMIC DNA]</scope>
    <source>
        <strain evidence="4 5">59.16B</strain>
    </source>
</reference>
<feature type="domain" description="FecR protein" evidence="2">
    <location>
        <begin position="173"/>
        <end position="266"/>
    </location>
</feature>
<keyword evidence="5" id="KW-1185">Reference proteome</keyword>
<dbReference type="Gene3D" id="2.60.120.1440">
    <property type="match status" value="1"/>
</dbReference>
<keyword evidence="1" id="KW-0472">Membrane</keyword>
<dbReference type="InterPro" id="IPR006860">
    <property type="entry name" value="FecR"/>
</dbReference>
<dbReference type="InterPro" id="IPR032508">
    <property type="entry name" value="FecR_C"/>
</dbReference>
<feature type="domain" description="Protein FecR C-terminal" evidence="3">
    <location>
        <begin position="312"/>
        <end position="380"/>
    </location>
</feature>
<dbReference type="FunFam" id="2.60.120.1440:FF:000001">
    <property type="entry name" value="Putative anti-sigma factor"/>
    <property type="match status" value="1"/>
</dbReference>
<comment type="caution">
    <text evidence="4">The sequence shown here is derived from an EMBL/GenBank/DDBJ whole genome shotgun (WGS) entry which is preliminary data.</text>
</comment>
<dbReference type="PIRSF" id="PIRSF018266">
    <property type="entry name" value="FecR"/>
    <property type="match status" value="1"/>
</dbReference>
<proteinExistence type="predicted"/>
<dbReference type="AlphaFoldDB" id="A0A2N3HYH3"/>
<evidence type="ECO:0000259" key="3">
    <source>
        <dbReference type="Pfam" id="PF16344"/>
    </source>
</evidence>
<keyword evidence="1" id="KW-0812">Transmembrane</keyword>
<keyword evidence="1" id="KW-1133">Transmembrane helix</keyword>
<dbReference type="PANTHER" id="PTHR30273:SF2">
    <property type="entry name" value="PROTEIN FECR"/>
    <property type="match status" value="1"/>
</dbReference>
<evidence type="ECO:0000313" key="4">
    <source>
        <dbReference type="EMBL" id="PKQ63091.1"/>
    </source>
</evidence>
<dbReference type="Proteomes" id="UP000233535">
    <property type="component" value="Unassembled WGS sequence"/>
</dbReference>
<accession>A0A2N3HYH3</accession>
<gene>
    <name evidence="4" type="ORF">BZG02_10005</name>
</gene>
<name>A0A2N3HYH3_9BACT</name>